<evidence type="ECO:0000256" key="1">
    <source>
        <dbReference type="SAM" id="MobiDB-lite"/>
    </source>
</evidence>
<feature type="compositionally biased region" description="Low complexity" evidence="1">
    <location>
        <begin position="582"/>
        <end position="593"/>
    </location>
</feature>
<feature type="compositionally biased region" description="Basic and acidic residues" evidence="1">
    <location>
        <begin position="485"/>
        <end position="504"/>
    </location>
</feature>
<feature type="compositionally biased region" description="Polar residues" evidence="1">
    <location>
        <begin position="225"/>
        <end position="243"/>
    </location>
</feature>
<dbReference type="AlphaFoldDB" id="A0A507QW87"/>
<feature type="compositionally biased region" description="Polar residues" evidence="1">
    <location>
        <begin position="615"/>
        <end position="625"/>
    </location>
</feature>
<comment type="caution">
    <text evidence="2">The sequence shown here is derived from an EMBL/GenBank/DDBJ whole genome shotgun (WGS) entry which is preliminary data.</text>
</comment>
<organism evidence="2 3">
    <name type="scientific">Monascus purpureus</name>
    <name type="common">Red mold</name>
    <name type="synonym">Monascus anka</name>
    <dbReference type="NCBI Taxonomy" id="5098"/>
    <lineage>
        <taxon>Eukaryota</taxon>
        <taxon>Fungi</taxon>
        <taxon>Dikarya</taxon>
        <taxon>Ascomycota</taxon>
        <taxon>Pezizomycotina</taxon>
        <taxon>Eurotiomycetes</taxon>
        <taxon>Eurotiomycetidae</taxon>
        <taxon>Eurotiales</taxon>
        <taxon>Aspergillaceae</taxon>
        <taxon>Monascus</taxon>
    </lineage>
</organism>
<accession>A0A507QW87</accession>
<protein>
    <submittedName>
        <fullName evidence="2">Uncharacterized protein</fullName>
    </submittedName>
</protein>
<feature type="compositionally biased region" description="Polar residues" evidence="1">
    <location>
        <begin position="328"/>
        <end position="339"/>
    </location>
</feature>
<evidence type="ECO:0000313" key="3">
    <source>
        <dbReference type="Proteomes" id="UP000319663"/>
    </source>
</evidence>
<feature type="region of interest" description="Disordered" evidence="1">
    <location>
        <begin position="440"/>
        <end position="636"/>
    </location>
</feature>
<feature type="compositionally biased region" description="Low complexity" evidence="1">
    <location>
        <begin position="378"/>
        <end position="390"/>
    </location>
</feature>
<reference evidence="2 3" key="1">
    <citation type="submission" date="2019-06" db="EMBL/GenBank/DDBJ databases">
        <title>Wine fermentation using esterase from Monascus purpureus.</title>
        <authorList>
            <person name="Geng C."/>
            <person name="Zhang Y."/>
        </authorList>
    </citation>
    <scope>NUCLEOTIDE SEQUENCE [LARGE SCALE GENOMIC DNA]</scope>
    <source>
        <strain evidence="2">HQ1</strain>
    </source>
</reference>
<feature type="region of interest" description="Disordered" evidence="1">
    <location>
        <begin position="225"/>
        <end position="255"/>
    </location>
</feature>
<feature type="compositionally biased region" description="Basic and acidic residues" evidence="1">
    <location>
        <begin position="441"/>
        <end position="456"/>
    </location>
</feature>
<proteinExistence type="predicted"/>
<name>A0A507QW87_MONPU</name>
<sequence>MKNEQDRFRFTPTKVLPKVPHLWERKPSTPFMARPKSRKVWKRFRSSFGSTKQLKQLTASHVDSVYHDAYDFYEGLQTEINVAKSFGFLRGVKRLCLQLGNDDTVDGDSDRGRSFLETKWEEDVIRRKRKLPTGSGCSNRDGIEPSSAPSLDVIEQHPEDAVEALDTPTKEVQRVNVFSNILRDKTNDTLHDDVAKVASAYPSLLEEVTITETTLDAAKDVAMTSGQQPDLTDQAHSPATTPNAEAAPSVPASSLDVLTSAQSTLQDSFDRENTELLNSFLSKAIAKRAANAVTAIQSIEEPPKGEGPVKEVPTPPPTRRALEEMDANSPSPHLKQQASPCKVDDGDKPADIDVAADHNDEEQSGSPVVRRSTRTRTPRVTPRVTPPSTTIALRRPKGTEFIFRKRTESQELSLTTRKNTRYNKGDAVLPKFVLEALAQQEEDKTCCSENETDQKPTRRRSRAKHVTWNEQRLVEYEGEEQLDDGSSKNEKNKAVDSKVSEKPAKSPGKGKAKGTRSKVEVEGGTGLHPATAPKTPATPPPPARRIQRLGKTTTSSVPLPLGTLANTGSRRKMLTPKSPSKTTAGAAVSSTAVEIKQNPGSSSGGSRVMARRSNSKSILNSNAGSTPMPKRVRARS</sequence>
<feature type="region of interest" description="Disordered" evidence="1">
    <location>
        <begin position="298"/>
        <end position="391"/>
    </location>
</feature>
<evidence type="ECO:0000313" key="2">
    <source>
        <dbReference type="EMBL" id="TQB72717.1"/>
    </source>
</evidence>
<feature type="region of interest" description="Disordered" evidence="1">
    <location>
        <begin position="131"/>
        <end position="150"/>
    </location>
</feature>
<gene>
    <name evidence="2" type="ORF">MPDQ_006510</name>
</gene>
<keyword evidence="3" id="KW-1185">Reference proteome</keyword>
<dbReference type="EMBL" id="VIFY01000058">
    <property type="protein sequence ID" value="TQB72717.1"/>
    <property type="molecule type" value="Genomic_DNA"/>
</dbReference>
<feature type="compositionally biased region" description="Basic and acidic residues" evidence="1">
    <location>
        <begin position="342"/>
        <end position="358"/>
    </location>
</feature>
<dbReference type="Proteomes" id="UP000319663">
    <property type="component" value="Unassembled WGS sequence"/>
</dbReference>